<dbReference type="PROSITE" id="PS50112">
    <property type="entry name" value="PAS"/>
    <property type="match status" value="3"/>
</dbReference>
<evidence type="ECO:0000256" key="5">
    <source>
        <dbReference type="ARBA" id="ARBA00022777"/>
    </source>
</evidence>
<reference evidence="10" key="1">
    <citation type="submission" date="2022-04" db="EMBL/GenBank/DDBJ databases">
        <title>Complete genome of Methanoplanus endosymbiosus DSM 3599.</title>
        <authorList>
            <person name="Chen S.-C."/>
            <person name="You Y.-T."/>
            <person name="Zhou Y.-Z."/>
            <person name="Lai M.-C."/>
        </authorList>
    </citation>
    <scope>NUCLEOTIDE SEQUENCE</scope>
    <source>
        <strain evidence="10">DSM 3599</strain>
    </source>
</reference>
<keyword evidence="3" id="KW-0597">Phosphoprotein</keyword>
<feature type="domain" description="PAS" evidence="7">
    <location>
        <begin position="241"/>
        <end position="310"/>
    </location>
</feature>
<evidence type="ECO:0000313" key="11">
    <source>
        <dbReference type="Proteomes" id="UP001060368"/>
    </source>
</evidence>
<sequence>MKSRDDSEIYGEGTLFAGNTGNIISVSESFCKLTGYRPEELSDKNISYFITRISGIENFFNFKYDNSPDKKRADVLFRKKDSSEIWLRTNACRKSEDCIRYRATEITDLKEKKEDLQNSKNILETIFNNVPCGMVIIGDDYRIFSVNDKTCEITGYSSEELTGELCDIICPKGKQSKECPIWEKKQKCFDGMETAVKCKGGYRNPVLKNAELVNLGGRNYILEIFQDLSVLKAAENRLKESEIRYRELVNNSPTGILLIDRDGNIIDMNHAAVKIYGSPSSEETKKRINIYNHPQLGQSAEKLRECLREDKLISYEEYYSSIWGKELYLRYDASPNHDENENITGITVNVQDFTERKKAEVELNNKNEILCELNEKLTLTEEEMIQQLYEITEIQRALTLSNRKLKILSAITRHDILNQITVLRGYIEIANGSEDKNADTYLNKMDSAAEIIQNQIEFTGHYEELGISEPKWQNISEIIRKLRNKKIPVKNGCGDLEIFADSMLEKVFYNLMDNSIRYAGDSPEISLTCEINQSSAKVYWRDSGTGVPKKEKERIFQRGIGKNTGFGLFLIREILSITDIEIHETGIYGKGACFEITIPNDKFRT</sequence>
<evidence type="ECO:0000259" key="7">
    <source>
        <dbReference type="PROSITE" id="PS50112"/>
    </source>
</evidence>
<evidence type="ECO:0000256" key="4">
    <source>
        <dbReference type="ARBA" id="ARBA00022679"/>
    </source>
</evidence>
<feature type="domain" description="PAS" evidence="7">
    <location>
        <begin position="119"/>
        <end position="164"/>
    </location>
</feature>
<dbReference type="PANTHER" id="PTHR43304">
    <property type="entry name" value="PHYTOCHROME-LIKE PROTEIN CPH1"/>
    <property type="match status" value="1"/>
</dbReference>
<dbReference type="PANTHER" id="PTHR43304:SF1">
    <property type="entry name" value="PAC DOMAIN-CONTAINING PROTEIN"/>
    <property type="match status" value="1"/>
</dbReference>
<dbReference type="CDD" id="cd00130">
    <property type="entry name" value="PAS"/>
    <property type="match status" value="2"/>
</dbReference>
<dbReference type="InterPro" id="IPR000014">
    <property type="entry name" value="PAS"/>
</dbReference>
<dbReference type="GeneID" id="74308534"/>
<evidence type="ECO:0000256" key="3">
    <source>
        <dbReference type="ARBA" id="ARBA00022553"/>
    </source>
</evidence>
<dbReference type="Proteomes" id="UP001060368">
    <property type="component" value="Chromosome"/>
</dbReference>
<accession>A0A9E7TJX5</accession>
<dbReference type="InterPro" id="IPR005467">
    <property type="entry name" value="His_kinase_dom"/>
</dbReference>
<keyword evidence="4" id="KW-0808">Transferase</keyword>
<dbReference type="EC" id="2.7.13.3" evidence="2"/>
<dbReference type="InterPro" id="IPR013767">
    <property type="entry name" value="PAS_fold"/>
</dbReference>
<dbReference type="KEGG" id="mend:L6E24_12490"/>
<dbReference type="InterPro" id="IPR000700">
    <property type="entry name" value="PAS-assoc_C"/>
</dbReference>
<dbReference type="Gene3D" id="3.30.565.10">
    <property type="entry name" value="Histidine kinase-like ATPase, C-terminal domain"/>
    <property type="match status" value="1"/>
</dbReference>
<feature type="domain" description="Ig-like" evidence="9">
    <location>
        <begin position="520"/>
        <end position="588"/>
    </location>
</feature>
<evidence type="ECO:0000256" key="2">
    <source>
        <dbReference type="ARBA" id="ARBA00012438"/>
    </source>
</evidence>
<evidence type="ECO:0000259" key="6">
    <source>
        <dbReference type="PROSITE" id="PS50109"/>
    </source>
</evidence>
<comment type="catalytic activity">
    <reaction evidence="1">
        <text>ATP + protein L-histidine = ADP + protein N-phospho-L-histidine.</text>
        <dbReference type="EC" id="2.7.13.3"/>
    </reaction>
</comment>
<dbReference type="Pfam" id="PF02518">
    <property type="entry name" value="HATPase_c"/>
    <property type="match status" value="1"/>
</dbReference>
<evidence type="ECO:0000313" key="10">
    <source>
        <dbReference type="EMBL" id="UUX92160.1"/>
    </source>
</evidence>
<dbReference type="RefSeq" id="WP_257742311.1">
    <property type="nucleotide sequence ID" value="NZ_CP096115.1"/>
</dbReference>
<dbReference type="Pfam" id="PF13426">
    <property type="entry name" value="PAS_9"/>
    <property type="match status" value="2"/>
</dbReference>
<evidence type="ECO:0000256" key="1">
    <source>
        <dbReference type="ARBA" id="ARBA00000085"/>
    </source>
</evidence>
<proteinExistence type="predicted"/>
<keyword evidence="11" id="KW-1185">Reference proteome</keyword>
<name>A0A9E7TJX5_9EURY</name>
<dbReference type="SUPFAM" id="SSF55785">
    <property type="entry name" value="PYP-like sensor domain (PAS domain)"/>
    <property type="match status" value="3"/>
</dbReference>
<keyword evidence="5 10" id="KW-0418">Kinase</keyword>
<dbReference type="SMART" id="SM00387">
    <property type="entry name" value="HATPase_c"/>
    <property type="match status" value="1"/>
</dbReference>
<feature type="domain" description="PAC" evidence="8">
    <location>
        <begin position="313"/>
        <end position="365"/>
    </location>
</feature>
<dbReference type="Pfam" id="PF00989">
    <property type="entry name" value="PAS"/>
    <property type="match status" value="1"/>
</dbReference>
<gene>
    <name evidence="10" type="ORF">L6E24_12490</name>
</gene>
<evidence type="ECO:0000259" key="9">
    <source>
        <dbReference type="PROSITE" id="PS50835"/>
    </source>
</evidence>
<feature type="domain" description="PAS" evidence="7">
    <location>
        <begin position="21"/>
        <end position="45"/>
    </location>
</feature>
<dbReference type="InterPro" id="IPR007110">
    <property type="entry name" value="Ig-like_dom"/>
</dbReference>
<dbReference type="NCBIfam" id="TIGR00229">
    <property type="entry name" value="sensory_box"/>
    <property type="match status" value="3"/>
</dbReference>
<protein>
    <recommendedName>
        <fullName evidence="2">histidine kinase</fullName>
        <ecNumber evidence="2">2.7.13.3</ecNumber>
    </recommendedName>
</protein>
<dbReference type="SMART" id="SM00091">
    <property type="entry name" value="PAS"/>
    <property type="match status" value="3"/>
</dbReference>
<dbReference type="InterPro" id="IPR052162">
    <property type="entry name" value="Sensor_kinase/Photoreceptor"/>
</dbReference>
<feature type="domain" description="Histidine kinase" evidence="6">
    <location>
        <begin position="411"/>
        <end position="602"/>
    </location>
</feature>
<dbReference type="PROSITE" id="PS50109">
    <property type="entry name" value="HIS_KIN"/>
    <property type="match status" value="1"/>
</dbReference>
<organism evidence="10 11">
    <name type="scientific">Methanoplanus endosymbiosus</name>
    <dbReference type="NCBI Taxonomy" id="33865"/>
    <lineage>
        <taxon>Archaea</taxon>
        <taxon>Methanobacteriati</taxon>
        <taxon>Methanobacteriota</taxon>
        <taxon>Stenosarchaea group</taxon>
        <taxon>Methanomicrobia</taxon>
        <taxon>Methanomicrobiales</taxon>
        <taxon>Methanomicrobiaceae</taxon>
        <taxon>Methanoplanus</taxon>
    </lineage>
</organism>
<dbReference type="InterPro" id="IPR003594">
    <property type="entry name" value="HATPase_dom"/>
</dbReference>
<dbReference type="InterPro" id="IPR035965">
    <property type="entry name" value="PAS-like_dom_sf"/>
</dbReference>
<evidence type="ECO:0000259" key="8">
    <source>
        <dbReference type="PROSITE" id="PS50113"/>
    </source>
</evidence>
<dbReference type="PROSITE" id="PS50835">
    <property type="entry name" value="IG_LIKE"/>
    <property type="match status" value="1"/>
</dbReference>
<dbReference type="PROSITE" id="PS50113">
    <property type="entry name" value="PAC"/>
    <property type="match status" value="1"/>
</dbReference>
<dbReference type="GO" id="GO:0006355">
    <property type="term" value="P:regulation of DNA-templated transcription"/>
    <property type="evidence" value="ECO:0007669"/>
    <property type="project" value="InterPro"/>
</dbReference>
<dbReference type="Gene3D" id="3.30.450.20">
    <property type="entry name" value="PAS domain"/>
    <property type="match status" value="3"/>
</dbReference>
<dbReference type="GO" id="GO:0004673">
    <property type="term" value="F:protein histidine kinase activity"/>
    <property type="evidence" value="ECO:0007669"/>
    <property type="project" value="UniProtKB-EC"/>
</dbReference>
<dbReference type="EMBL" id="CP096115">
    <property type="protein sequence ID" value="UUX92160.1"/>
    <property type="molecule type" value="Genomic_DNA"/>
</dbReference>
<dbReference type="InterPro" id="IPR036890">
    <property type="entry name" value="HATPase_C_sf"/>
</dbReference>
<dbReference type="AlphaFoldDB" id="A0A9E7TJX5"/>
<dbReference type="SUPFAM" id="SSF55874">
    <property type="entry name" value="ATPase domain of HSP90 chaperone/DNA topoisomerase II/histidine kinase"/>
    <property type="match status" value="1"/>
</dbReference>